<reference evidence="2" key="1">
    <citation type="submission" date="2021-01" db="EMBL/GenBank/DDBJ databases">
        <authorList>
            <person name="Corre E."/>
            <person name="Pelletier E."/>
            <person name="Niang G."/>
            <person name="Scheremetjew M."/>
            <person name="Finn R."/>
            <person name="Kale V."/>
            <person name="Holt S."/>
            <person name="Cochrane G."/>
            <person name="Meng A."/>
            <person name="Brown T."/>
            <person name="Cohen L."/>
        </authorList>
    </citation>
    <scope>NUCLEOTIDE SEQUENCE</scope>
    <source>
        <strain evidence="2">PLY182g</strain>
    </source>
</reference>
<evidence type="ECO:0000313" key="2">
    <source>
        <dbReference type="EMBL" id="CAD8598596.1"/>
    </source>
</evidence>
<feature type="region of interest" description="Disordered" evidence="1">
    <location>
        <begin position="91"/>
        <end position="116"/>
    </location>
</feature>
<dbReference type="AlphaFoldDB" id="A0A7S0PXF7"/>
<name>A0A7S0PXF7_9EUKA</name>
<dbReference type="EMBL" id="HBEY01003944">
    <property type="protein sequence ID" value="CAD8598596.1"/>
    <property type="molecule type" value="Transcribed_RNA"/>
</dbReference>
<evidence type="ECO:0000256" key="1">
    <source>
        <dbReference type="SAM" id="MobiDB-lite"/>
    </source>
</evidence>
<proteinExistence type="predicted"/>
<sequence length="144" mass="16008">MEQQPLTEETEKWLAAVDGERRAIEALPFVKSVCFNYGDTANLCKVLGTVWCCWQPSRASFKQVAVACHLEQRPTHLEALRELHAKLLREHSSASHEPDAKATARRAKMESVGADTEAGGTAFDRMRAAASMQVVARSGPRMRR</sequence>
<gene>
    <name evidence="2" type="ORF">CPEL01642_LOCUS1926</name>
</gene>
<protein>
    <submittedName>
        <fullName evidence="2">Uncharacterized protein</fullName>
    </submittedName>
</protein>
<accession>A0A7S0PXF7</accession>
<organism evidence="2">
    <name type="scientific">Coccolithus braarudii</name>
    <dbReference type="NCBI Taxonomy" id="221442"/>
    <lineage>
        <taxon>Eukaryota</taxon>
        <taxon>Haptista</taxon>
        <taxon>Haptophyta</taxon>
        <taxon>Prymnesiophyceae</taxon>
        <taxon>Coccolithales</taxon>
        <taxon>Coccolithaceae</taxon>
        <taxon>Coccolithus</taxon>
    </lineage>
</organism>
<feature type="compositionally biased region" description="Basic and acidic residues" evidence="1">
    <location>
        <begin position="91"/>
        <end position="102"/>
    </location>
</feature>